<dbReference type="InterPro" id="IPR037165">
    <property type="entry name" value="AldOxase/xan_DH_Mopterin-bd_sf"/>
</dbReference>
<dbReference type="AlphaFoldDB" id="C7DH66"/>
<dbReference type="GO" id="GO:0005506">
    <property type="term" value="F:iron ion binding"/>
    <property type="evidence" value="ECO:0007669"/>
    <property type="project" value="InterPro"/>
</dbReference>
<dbReference type="InterPro" id="IPR000674">
    <property type="entry name" value="Ald_Oxase/Xan_DH_a/b"/>
</dbReference>
<protein>
    <submittedName>
        <fullName evidence="4">Carbon monoxide dehydrogenase beta subunit</fullName>
    </submittedName>
</protein>
<dbReference type="InterPro" id="IPR008274">
    <property type="entry name" value="AldOxase/xan_DH_MoCoBD1"/>
</dbReference>
<sequence>MERLERFVSGKGMYVDDIRVKNPLYMAVYRSPYARARIIDVKGGLNFKDLDAVLTSVGEGASQDRKDLMHPVFAKGYVNYVGQPVAAVFADDPYEAEDRLDEVDVEYEPLDPIVDPEAALGAEPIHKGMKSNVLSDKHLGSRFSTDADIVLEDRLENHRIATNAIEPRGILADYDGKRLTIHISTQSVFSIKKGICGTLNMPEESVRVIQADTGGGFGLKGGLQAEYPIAAFAAMKYRRPVKWIETRSEHLMAANQGRGAIGKMKLHAKRNGRILGIEGEIIVDAGAYAGGIAEFGPGFIAMQLTGQYKIEKGYVHAMSVLTNKVPYGPYRGAGRPEAGFFMERMVDMLADELRMDADEIRLLNAADKPFKSPLGLEIEASKPFMQKAFKELEYKRLRGRRAGLALFVLVPGARPGESARIMVKDGIVHVWTGSNPHGQGHEFFVKKLVHEELGVPESKVMLEVPDTDLIKAGIGTWGSRSAMVGGAAVVNAARKIKEQVVAKHGSYSPRKLLEGNYDYFEFYRYEGNINAFGANVATVAVDELGMAKVIELGAYYDVGRALDMGMVKGQISGGMIQGVGQSFTEEVIYDENGQLLTSSIATAGLVHASGIPKMKIKVAENPSALPHHARGLGEAPTIGTPAAIARAVELATGKRIRSTPIRQEDLV</sequence>
<keyword evidence="5" id="KW-1185">Reference proteome</keyword>
<dbReference type="PANTHER" id="PTHR11908">
    <property type="entry name" value="XANTHINE DEHYDROGENASE"/>
    <property type="match status" value="1"/>
</dbReference>
<accession>C7DH66</accession>
<dbReference type="SUPFAM" id="SSF56003">
    <property type="entry name" value="Molybdenum cofactor-binding domain"/>
    <property type="match status" value="1"/>
</dbReference>
<evidence type="ECO:0000259" key="3">
    <source>
        <dbReference type="SMART" id="SM01008"/>
    </source>
</evidence>
<dbReference type="Proteomes" id="UP000332487">
    <property type="component" value="Unassembled WGS sequence"/>
</dbReference>
<gene>
    <name evidence="4" type="ORF">UNLARM2_0412</name>
</gene>
<evidence type="ECO:0000313" key="5">
    <source>
        <dbReference type="Proteomes" id="UP000332487"/>
    </source>
</evidence>
<dbReference type="GO" id="GO:0016491">
    <property type="term" value="F:oxidoreductase activity"/>
    <property type="evidence" value="ECO:0007669"/>
    <property type="project" value="UniProtKB-KW"/>
</dbReference>
<name>C7DH66_MICA2</name>
<dbReference type="Pfam" id="PF20256">
    <property type="entry name" value="MoCoBD_2"/>
    <property type="match status" value="2"/>
</dbReference>
<dbReference type="Gene3D" id="3.30.365.10">
    <property type="entry name" value="Aldehyde oxidase/xanthine dehydrogenase, molybdopterin binding domain"/>
    <property type="match status" value="5"/>
</dbReference>
<dbReference type="PANTHER" id="PTHR11908:SF132">
    <property type="entry name" value="ALDEHYDE OXIDASE 1-RELATED"/>
    <property type="match status" value="1"/>
</dbReference>
<organism evidence="4 5">
    <name type="scientific">Candidatus Micrarchaeum acidiphilum ARMAN-2</name>
    <dbReference type="NCBI Taxonomy" id="425595"/>
    <lineage>
        <taxon>Archaea</taxon>
        <taxon>Candidatus Micrarchaeota</taxon>
        <taxon>Candidatus Micrarchaeia</taxon>
        <taxon>Candidatus Micrarchaeales</taxon>
        <taxon>Candidatus Micrarchaeaceae</taxon>
        <taxon>Candidatus Micrarchaeum</taxon>
    </lineage>
</organism>
<dbReference type="InterPro" id="IPR046867">
    <property type="entry name" value="AldOxase/xan_DH_MoCoBD2"/>
</dbReference>
<feature type="domain" description="Aldehyde oxidase/xanthine dehydrogenase a/b hammerhead" evidence="3">
    <location>
        <begin position="9"/>
        <end position="111"/>
    </location>
</feature>
<dbReference type="SMART" id="SM01008">
    <property type="entry name" value="Ald_Xan_dh_C"/>
    <property type="match status" value="1"/>
</dbReference>
<reference evidence="4 5" key="1">
    <citation type="journal article" date="2009" name="Genome Biol.">
        <title>Community-wide analysis of microbial genome sequence signatures.</title>
        <authorList>
            <person name="Dick G.J."/>
            <person name="Andersson A.F."/>
            <person name="Baker B.J."/>
            <person name="Simmons S.L."/>
            <person name="Thomas B.C."/>
            <person name="Yelton A.P."/>
            <person name="Banfield J.F."/>
        </authorList>
    </citation>
    <scope>NUCLEOTIDE SEQUENCE [LARGE SCALE GENOMIC DNA]</scope>
    <source>
        <strain evidence="4">ARMAN-2</strain>
    </source>
</reference>
<dbReference type="InterPro" id="IPR016208">
    <property type="entry name" value="Ald_Oxase/xanthine_DH-like"/>
</dbReference>
<dbReference type="SUPFAM" id="SSF54665">
    <property type="entry name" value="CO dehydrogenase molybdoprotein N-domain-like"/>
    <property type="match status" value="1"/>
</dbReference>
<evidence type="ECO:0000256" key="1">
    <source>
        <dbReference type="ARBA" id="ARBA00022505"/>
    </source>
</evidence>
<dbReference type="InterPro" id="IPR036856">
    <property type="entry name" value="Ald_Oxase/Xan_DH_a/b_sf"/>
</dbReference>
<evidence type="ECO:0000313" key="4">
    <source>
        <dbReference type="EMBL" id="EET89968.1"/>
    </source>
</evidence>
<dbReference type="Pfam" id="PF01315">
    <property type="entry name" value="Ald_Xan_dh_C"/>
    <property type="match status" value="1"/>
</dbReference>
<dbReference type="Gene3D" id="3.90.1170.50">
    <property type="entry name" value="Aldehyde oxidase/xanthine dehydrogenase, a/b hammerhead"/>
    <property type="match status" value="1"/>
</dbReference>
<dbReference type="Pfam" id="PF02738">
    <property type="entry name" value="MoCoBD_1"/>
    <property type="match status" value="1"/>
</dbReference>
<dbReference type="EMBL" id="GG697240">
    <property type="protein sequence ID" value="EET89968.1"/>
    <property type="molecule type" value="Genomic_DNA"/>
</dbReference>
<evidence type="ECO:0000256" key="2">
    <source>
        <dbReference type="ARBA" id="ARBA00023002"/>
    </source>
</evidence>
<keyword evidence="1" id="KW-0500">Molybdenum</keyword>
<reference evidence="4 5" key="2">
    <citation type="journal article" date="2010" name="Proc. Natl. Acad. Sci. U.S.A.">
        <title>Enigmatic, ultrasmall, uncultivated Archaea.</title>
        <authorList>
            <person name="Baker B.J."/>
            <person name="Comolli L.R."/>
            <person name="Dick G.J."/>
            <person name="Hauser L.J."/>
            <person name="Hyatt D."/>
            <person name="Dill B.D."/>
            <person name="Land M.L."/>
            <person name="Verberkmoes N.C."/>
            <person name="Hettich R.L."/>
            <person name="Banfield J.F."/>
        </authorList>
    </citation>
    <scope>NUCLEOTIDE SEQUENCE [LARGE SCALE GENOMIC DNA]</scope>
    <source>
        <strain evidence="4">ARMAN-2</strain>
    </source>
</reference>
<keyword evidence="2" id="KW-0560">Oxidoreductase</keyword>
<proteinExistence type="predicted"/>